<reference evidence="1 2" key="2">
    <citation type="submission" date="2018-11" db="EMBL/GenBank/DDBJ databases">
        <authorList>
            <consortium name="Pathogen Informatics"/>
        </authorList>
    </citation>
    <scope>NUCLEOTIDE SEQUENCE [LARGE SCALE GENOMIC DNA]</scope>
</reference>
<dbReference type="AlphaFoldDB" id="A0A183EHW7"/>
<reference evidence="3" key="1">
    <citation type="submission" date="2016-06" db="UniProtKB">
        <authorList>
            <consortium name="WormBaseParasite"/>
        </authorList>
    </citation>
    <scope>IDENTIFICATION</scope>
</reference>
<protein>
    <submittedName>
        <fullName evidence="1 3">Uncharacterized protein</fullName>
    </submittedName>
</protein>
<accession>A0A183EHW7</accession>
<evidence type="ECO:0000313" key="2">
    <source>
        <dbReference type="Proteomes" id="UP000271098"/>
    </source>
</evidence>
<keyword evidence="2" id="KW-1185">Reference proteome</keyword>
<sequence length="256" mass="27466">MEATGPVHPESASTSPLQVQACGCGGDDGDSHLAFTLPGSKMGEAVRFMVAPASSSLLFLSSRCSMAVAAAMPFPDDELRCNSFTMGEAVRFMVAPASSSLLFLSSRCSMAVAAAMPFPDDELRCNSFTEQTVKQRVGDRSASLLYKKKEHMFSKGKPSKQKSYGEVSLRELQKLCCALGNEDESLLLLLSSVEDLLCDDDEPDNDRLVGLLFCGWSDGVENGEPVLGDFRRAPRQTDTTLSSSSPAVKYSSATFA</sequence>
<evidence type="ECO:0000313" key="1">
    <source>
        <dbReference type="EMBL" id="VDN36298.1"/>
    </source>
</evidence>
<dbReference type="WBParaSite" id="GPUH_0002058301-mRNA-1">
    <property type="protein sequence ID" value="GPUH_0002058301-mRNA-1"/>
    <property type="gene ID" value="GPUH_0002058301"/>
</dbReference>
<organism evidence="3">
    <name type="scientific">Gongylonema pulchrum</name>
    <dbReference type="NCBI Taxonomy" id="637853"/>
    <lineage>
        <taxon>Eukaryota</taxon>
        <taxon>Metazoa</taxon>
        <taxon>Ecdysozoa</taxon>
        <taxon>Nematoda</taxon>
        <taxon>Chromadorea</taxon>
        <taxon>Rhabditida</taxon>
        <taxon>Spirurina</taxon>
        <taxon>Spiruromorpha</taxon>
        <taxon>Spiruroidea</taxon>
        <taxon>Gongylonematidae</taxon>
        <taxon>Gongylonema</taxon>
    </lineage>
</organism>
<dbReference type="Proteomes" id="UP000271098">
    <property type="component" value="Unassembled WGS sequence"/>
</dbReference>
<proteinExistence type="predicted"/>
<dbReference type="EMBL" id="UYRT01090660">
    <property type="protein sequence ID" value="VDN36298.1"/>
    <property type="molecule type" value="Genomic_DNA"/>
</dbReference>
<evidence type="ECO:0000313" key="3">
    <source>
        <dbReference type="WBParaSite" id="GPUH_0002058301-mRNA-1"/>
    </source>
</evidence>
<name>A0A183EHW7_9BILA</name>
<gene>
    <name evidence="1" type="ORF">GPUH_LOCUS20558</name>
</gene>